<proteinExistence type="predicted"/>
<reference evidence="2" key="2">
    <citation type="journal article" date="2019" name="Mol. Plant Microbe Interact.">
        <title>Genome sequence resources for four phytopathogenic fungi from the Colletotrichum orbiculare species complex.</title>
        <authorList>
            <person name="Gan P."/>
            <person name="Tsushima A."/>
            <person name="Narusaka M."/>
            <person name="Narusaka Y."/>
            <person name="Takano Y."/>
            <person name="Kubo Y."/>
            <person name="Shirasu K."/>
        </authorList>
    </citation>
    <scope>GENOME REANNOTATION</scope>
    <source>
        <strain evidence="2">104-T / ATCC 96160 / CBS 514.97 / LARS 414 / MAFF 240422</strain>
    </source>
</reference>
<protein>
    <submittedName>
        <fullName evidence="1">Uncharacterized protein</fullName>
    </submittedName>
</protein>
<name>A0A484FUG8_COLOR</name>
<keyword evidence="2" id="KW-1185">Reference proteome</keyword>
<reference evidence="2" key="1">
    <citation type="journal article" date="2013" name="New Phytol.">
        <title>Comparative genomic and transcriptomic analyses reveal the hemibiotrophic stage shift of Colletotrichum fungi.</title>
        <authorList>
            <person name="Gan P."/>
            <person name="Ikeda K."/>
            <person name="Irieda H."/>
            <person name="Narusaka M."/>
            <person name="O'Connell R.J."/>
            <person name="Narusaka Y."/>
            <person name="Takano Y."/>
            <person name="Kubo Y."/>
            <person name="Shirasu K."/>
        </authorList>
    </citation>
    <scope>NUCLEOTIDE SEQUENCE [LARGE SCALE GENOMIC DNA]</scope>
    <source>
        <strain evidence="2">104-T / ATCC 96160 / CBS 514.97 / LARS 414 / MAFF 240422</strain>
    </source>
</reference>
<accession>A0A484FUG8</accession>
<dbReference type="Proteomes" id="UP000014480">
    <property type="component" value="Unassembled WGS sequence"/>
</dbReference>
<sequence length="131" mass="14697">MSKCYKDHRVLKTDRLLSFIYHSHYKQRNPLSDYEMHFPATIGAVFSALAIRTALASCHVDWTDNDCCWGGDGYESCYRQNFGAELWCTNDKANYCSNMRARDTGKLVSETCGNNADCCSTITGLGIACPK</sequence>
<gene>
    <name evidence="1" type="ORF">Cob_v006528</name>
</gene>
<dbReference type="EMBL" id="AMCV02000017">
    <property type="protein sequence ID" value="TDZ20667.1"/>
    <property type="molecule type" value="Genomic_DNA"/>
</dbReference>
<evidence type="ECO:0000313" key="1">
    <source>
        <dbReference type="EMBL" id="TDZ20667.1"/>
    </source>
</evidence>
<comment type="caution">
    <text evidence="1">The sequence shown here is derived from an EMBL/GenBank/DDBJ whole genome shotgun (WGS) entry which is preliminary data.</text>
</comment>
<evidence type="ECO:0000313" key="2">
    <source>
        <dbReference type="Proteomes" id="UP000014480"/>
    </source>
</evidence>
<dbReference type="AlphaFoldDB" id="A0A484FUG8"/>
<dbReference type="OrthoDB" id="3446835at2759"/>
<organism evidence="1 2">
    <name type="scientific">Colletotrichum orbiculare (strain 104-T / ATCC 96160 / CBS 514.97 / LARS 414 / MAFF 240422)</name>
    <name type="common">Cucumber anthracnose fungus</name>
    <name type="synonym">Colletotrichum lagenarium</name>
    <dbReference type="NCBI Taxonomy" id="1213857"/>
    <lineage>
        <taxon>Eukaryota</taxon>
        <taxon>Fungi</taxon>
        <taxon>Dikarya</taxon>
        <taxon>Ascomycota</taxon>
        <taxon>Pezizomycotina</taxon>
        <taxon>Sordariomycetes</taxon>
        <taxon>Hypocreomycetidae</taxon>
        <taxon>Glomerellales</taxon>
        <taxon>Glomerellaceae</taxon>
        <taxon>Colletotrichum</taxon>
        <taxon>Colletotrichum orbiculare species complex</taxon>
    </lineage>
</organism>